<organism evidence="2 3">
    <name type="scientific">Bambusicola thoracicus</name>
    <name type="common">Chinese bamboo-partridge</name>
    <name type="synonym">Perdix thoracica</name>
    <dbReference type="NCBI Taxonomy" id="9083"/>
    <lineage>
        <taxon>Eukaryota</taxon>
        <taxon>Metazoa</taxon>
        <taxon>Chordata</taxon>
        <taxon>Craniata</taxon>
        <taxon>Vertebrata</taxon>
        <taxon>Euteleostomi</taxon>
        <taxon>Archelosauria</taxon>
        <taxon>Archosauria</taxon>
        <taxon>Dinosauria</taxon>
        <taxon>Saurischia</taxon>
        <taxon>Theropoda</taxon>
        <taxon>Coelurosauria</taxon>
        <taxon>Aves</taxon>
        <taxon>Neognathae</taxon>
        <taxon>Galloanserae</taxon>
        <taxon>Galliformes</taxon>
        <taxon>Phasianidae</taxon>
        <taxon>Perdicinae</taxon>
        <taxon>Bambusicola</taxon>
    </lineage>
</organism>
<sequence>MPATACTHTAGSRQRKRGPGSCSSAAPVLRKAPIDSAST</sequence>
<gene>
    <name evidence="2" type="ORF">CIB84_015852</name>
</gene>
<protein>
    <submittedName>
        <fullName evidence="2">Uncharacterized protein</fullName>
    </submittedName>
</protein>
<dbReference type="OrthoDB" id="10507049at2759"/>
<keyword evidence="3" id="KW-1185">Reference proteome</keyword>
<reference evidence="2 3" key="1">
    <citation type="submission" date="2018-01" db="EMBL/GenBank/DDBJ databases">
        <title>Comparison of the Chinese Bamboo Partridge and Red Junglefowl genome sequences highlights the importance of demography in genome evolution.</title>
        <authorList>
            <person name="Tiley G.P."/>
            <person name="Kimball R.T."/>
            <person name="Braun E.L."/>
            <person name="Burleigh J.G."/>
        </authorList>
    </citation>
    <scope>NUCLEOTIDE SEQUENCE [LARGE SCALE GENOMIC DNA]</scope>
    <source>
        <strain evidence="2">RTK389</strain>
        <tissue evidence="2">Blood</tissue>
    </source>
</reference>
<dbReference type="EMBL" id="PPHD01083946">
    <property type="protein sequence ID" value="POI20401.1"/>
    <property type="molecule type" value="Genomic_DNA"/>
</dbReference>
<dbReference type="AlphaFoldDB" id="A0A2P4S8G2"/>
<feature type="compositionally biased region" description="Polar residues" evidence="1">
    <location>
        <begin position="1"/>
        <end position="12"/>
    </location>
</feature>
<feature type="region of interest" description="Disordered" evidence="1">
    <location>
        <begin position="1"/>
        <end position="39"/>
    </location>
</feature>
<proteinExistence type="predicted"/>
<accession>A0A2P4S8G2</accession>
<evidence type="ECO:0000313" key="3">
    <source>
        <dbReference type="Proteomes" id="UP000237246"/>
    </source>
</evidence>
<comment type="caution">
    <text evidence="2">The sequence shown here is derived from an EMBL/GenBank/DDBJ whole genome shotgun (WGS) entry which is preliminary data.</text>
</comment>
<dbReference type="Proteomes" id="UP000237246">
    <property type="component" value="Unassembled WGS sequence"/>
</dbReference>
<evidence type="ECO:0000256" key="1">
    <source>
        <dbReference type="SAM" id="MobiDB-lite"/>
    </source>
</evidence>
<evidence type="ECO:0000313" key="2">
    <source>
        <dbReference type="EMBL" id="POI20401.1"/>
    </source>
</evidence>
<name>A0A2P4S8G2_BAMTH</name>